<dbReference type="OrthoDB" id="5401170at2759"/>
<evidence type="ECO:0000313" key="1">
    <source>
        <dbReference type="EMBL" id="CRG84865.1"/>
    </source>
</evidence>
<proteinExistence type="predicted"/>
<evidence type="ECO:0000313" key="2">
    <source>
        <dbReference type="Proteomes" id="UP000054383"/>
    </source>
</evidence>
<dbReference type="OMA" id="ERYFNIT"/>
<name>A0A0U1LNT5_TALIS</name>
<dbReference type="AlphaFoldDB" id="A0A0U1LNT5"/>
<sequence length="209" mass="24522">MASESEALFECVSPENEEEKAFMLVYMQIPYAGTELETSRERTKQASEYLSAASSAEFEALKILNRGGCLSCPKIINYKQEKQNGLGIVPGGYILYIALEKWPGIRLTRELFWELPRQERDSTREAFRDAFKSFAEHRVHNFQARTVNLRWCKEEKRIIVIKFQMSNIRTEKEEWREILWYRWGLAGRPKGWDVTATDGKKIDEKTWIL</sequence>
<gene>
    <name evidence="1" type="ORF">PISL3812_02048</name>
</gene>
<keyword evidence="2" id="KW-1185">Reference proteome</keyword>
<reference evidence="1 2" key="1">
    <citation type="submission" date="2015-04" db="EMBL/GenBank/DDBJ databases">
        <authorList>
            <person name="Syromyatnikov M.Y."/>
            <person name="Popov V.N."/>
        </authorList>
    </citation>
    <scope>NUCLEOTIDE SEQUENCE [LARGE SCALE GENOMIC DNA]</scope>
    <source>
        <strain evidence="1">WF-38-12</strain>
    </source>
</reference>
<organism evidence="1 2">
    <name type="scientific">Talaromyces islandicus</name>
    <name type="common">Penicillium islandicum</name>
    <dbReference type="NCBI Taxonomy" id="28573"/>
    <lineage>
        <taxon>Eukaryota</taxon>
        <taxon>Fungi</taxon>
        <taxon>Dikarya</taxon>
        <taxon>Ascomycota</taxon>
        <taxon>Pezizomycotina</taxon>
        <taxon>Eurotiomycetes</taxon>
        <taxon>Eurotiomycetidae</taxon>
        <taxon>Eurotiales</taxon>
        <taxon>Trichocomaceae</taxon>
        <taxon>Talaromyces</taxon>
        <taxon>Talaromyces sect. Islandici</taxon>
    </lineage>
</organism>
<protein>
    <submittedName>
        <fullName evidence="1">Pc21g21200</fullName>
    </submittedName>
</protein>
<dbReference type="EMBL" id="CVMT01000002">
    <property type="protein sequence ID" value="CRG84865.1"/>
    <property type="molecule type" value="Genomic_DNA"/>
</dbReference>
<accession>A0A0U1LNT5</accession>
<dbReference type="Proteomes" id="UP000054383">
    <property type="component" value="Unassembled WGS sequence"/>
</dbReference>
<dbReference type="STRING" id="28573.A0A0U1LNT5"/>